<dbReference type="InterPro" id="IPR029048">
    <property type="entry name" value="HSP70_C_sf"/>
</dbReference>
<evidence type="ECO:0000313" key="5">
    <source>
        <dbReference type="EMBL" id="KAK7816353.1"/>
    </source>
</evidence>
<evidence type="ECO:0000256" key="2">
    <source>
        <dbReference type="ARBA" id="ARBA00022741"/>
    </source>
</evidence>
<gene>
    <name evidence="5" type="ORF">U0070_020868</name>
</gene>
<protein>
    <submittedName>
        <fullName evidence="5">Uncharacterized protein</fullName>
    </submittedName>
</protein>
<comment type="caution">
    <text evidence="5">The sequence shown here is derived from an EMBL/GenBank/DDBJ whole genome shotgun (WGS) entry which is preliminary data.</text>
</comment>
<evidence type="ECO:0000256" key="1">
    <source>
        <dbReference type="ARBA" id="ARBA00007381"/>
    </source>
</evidence>
<keyword evidence="3" id="KW-0067">ATP-binding</keyword>
<dbReference type="EMBL" id="JBBHLL010000103">
    <property type="protein sequence ID" value="KAK7816353.1"/>
    <property type="molecule type" value="Genomic_DNA"/>
</dbReference>
<reference evidence="5 6" key="1">
    <citation type="journal article" date="2023" name="bioRxiv">
        <title>Conserved and derived expression patterns and positive selection on dental genes reveal complex evolutionary context of ever-growing rodent molars.</title>
        <authorList>
            <person name="Calamari Z.T."/>
            <person name="Song A."/>
            <person name="Cohen E."/>
            <person name="Akter M."/>
            <person name="Roy R.D."/>
            <person name="Hallikas O."/>
            <person name="Christensen M.M."/>
            <person name="Li P."/>
            <person name="Marangoni P."/>
            <person name="Jernvall J."/>
            <person name="Klein O.D."/>
        </authorList>
    </citation>
    <scope>NUCLEOTIDE SEQUENCE [LARGE SCALE GENOMIC DNA]</scope>
    <source>
        <strain evidence="5">V071</strain>
    </source>
</reference>
<dbReference type="SUPFAM" id="SSF100934">
    <property type="entry name" value="Heat shock protein 70kD (HSP70), C-terminal subdomain"/>
    <property type="match status" value="1"/>
</dbReference>
<dbReference type="InterPro" id="IPR043129">
    <property type="entry name" value="ATPase_NBD"/>
</dbReference>
<evidence type="ECO:0000256" key="3">
    <source>
        <dbReference type="ARBA" id="ARBA00022840"/>
    </source>
</evidence>
<dbReference type="Gene3D" id="3.30.420.40">
    <property type="match status" value="2"/>
</dbReference>
<dbReference type="InterPro" id="IPR013126">
    <property type="entry name" value="Hsp_70_fam"/>
</dbReference>
<evidence type="ECO:0000256" key="4">
    <source>
        <dbReference type="ARBA" id="ARBA00022990"/>
    </source>
</evidence>
<sequence length="360" mass="40033">MPGSVILKINFLFEDVGYCMSITRAHFEELCSDLFCTPLEPMTLSDAKLTKAPIHEVILVGSSTRISKMEKRAKQDQPDEAMAPGAAVLVVVLMEDKGEKVQDLLLLDVAPLFVSGVGDAWGPQVNEGERDVTKNTNLFCSIPPAPRGVPQVKVNVDIDANDILRASATDRSTGKANKITITHDKGQLTKEEVQRMVHESEQHKAESEVQRDRVTAENFLEEDSRREEIPEEDRCKGQDKCQKILAWVEHNQVAGEERTLVQSCCPIFRRFYAASGVPRGNSTGTQACQERPSTDPVIEEVERLTCHDKSSMSGRLRPERSALDRSAILTLNNLFSILSYKLINTGDAPITCVLFAYDFK</sequence>
<keyword evidence="2" id="KW-0547">Nucleotide-binding</keyword>
<accession>A0AAW0IPK4</accession>
<keyword evidence="4" id="KW-0007">Acetylation</keyword>
<dbReference type="GO" id="GO:0140662">
    <property type="term" value="F:ATP-dependent protein folding chaperone"/>
    <property type="evidence" value="ECO:0007669"/>
    <property type="project" value="InterPro"/>
</dbReference>
<proteinExistence type="inferred from homology"/>
<dbReference type="SUPFAM" id="SSF100920">
    <property type="entry name" value="Heat shock protein 70kD (HSP70), peptide-binding domain"/>
    <property type="match status" value="1"/>
</dbReference>
<dbReference type="InterPro" id="IPR029047">
    <property type="entry name" value="HSP70_peptide-bd_sf"/>
</dbReference>
<dbReference type="Gene3D" id="2.60.34.10">
    <property type="entry name" value="Substrate Binding Domain Of DNAk, Chain A, domain 1"/>
    <property type="match status" value="1"/>
</dbReference>
<dbReference type="PRINTS" id="PR00301">
    <property type="entry name" value="HEATSHOCK70"/>
</dbReference>
<dbReference type="Gene3D" id="1.20.1270.10">
    <property type="match status" value="1"/>
</dbReference>
<organism evidence="5 6">
    <name type="scientific">Myodes glareolus</name>
    <name type="common">Bank vole</name>
    <name type="synonym">Clethrionomys glareolus</name>
    <dbReference type="NCBI Taxonomy" id="447135"/>
    <lineage>
        <taxon>Eukaryota</taxon>
        <taxon>Metazoa</taxon>
        <taxon>Chordata</taxon>
        <taxon>Craniata</taxon>
        <taxon>Vertebrata</taxon>
        <taxon>Euteleostomi</taxon>
        <taxon>Mammalia</taxon>
        <taxon>Eutheria</taxon>
        <taxon>Euarchontoglires</taxon>
        <taxon>Glires</taxon>
        <taxon>Rodentia</taxon>
        <taxon>Myomorpha</taxon>
        <taxon>Muroidea</taxon>
        <taxon>Cricetidae</taxon>
        <taxon>Arvicolinae</taxon>
        <taxon>Myodes</taxon>
    </lineage>
</organism>
<evidence type="ECO:0000313" key="6">
    <source>
        <dbReference type="Proteomes" id="UP001488838"/>
    </source>
</evidence>
<dbReference type="SUPFAM" id="SSF53067">
    <property type="entry name" value="Actin-like ATPase domain"/>
    <property type="match status" value="1"/>
</dbReference>
<keyword evidence="6" id="KW-1185">Reference proteome</keyword>
<dbReference type="GO" id="GO:0005524">
    <property type="term" value="F:ATP binding"/>
    <property type="evidence" value="ECO:0007669"/>
    <property type="project" value="UniProtKB-KW"/>
</dbReference>
<dbReference type="AlphaFoldDB" id="A0AAW0IPK4"/>
<dbReference type="PANTHER" id="PTHR19375">
    <property type="entry name" value="HEAT SHOCK PROTEIN 70KDA"/>
    <property type="match status" value="1"/>
</dbReference>
<dbReference type="Proteomes" id="UP001488838">
    <property type="component" value="Unassembled WGS sequence"/>
</dbReference>
<dbReference type="Pfam" id="PF00012">
    <property type="entry name" value="HSP70"/>
    <property type="match status" value="1"/>
</dbReference>
<dbReference type="Gene3D" id="3.90.640.10">
    <property type="entry name" value="Actin, Chain A, domain 4"/>
    <property type="match status" value="1"/>
</dbReference>
<comment type="similarity">
    <text evidence="1">Belongs to the heat shock protein 70 family.</text>
</comment>
<name>A0AAW0IPK4_MYOGA</name>